<dbReference type="GO" id="GO:0000466">
    <property type="term" value="P:maturation of 5.8S rRNA from tricistronic rRNA transcript (SSU-rRNA, 5.8S rRNA, LSU-rRNA)"/>
    <property type="evidence" value="ECO:0007669"/>
    <property type="project" value="UniProtKB-UniRule"/>
</dbReference>
<dbReference type="GO" id="GO:0070545">
    <property type="term" value="C:PeBoW complex"/>
    <property type="evidence" value="ECO:0007669"/>
    <property type="project" value="EnsemblFungi"/>
</dbReference>
<evidence type="ECO:0000256" key="4">
    <source>
        <dbReference type="ARBA" id="ARBA00022737"/>
    </source>
</evidence>
<dbReference type="InterPro" id="IPR020472">
    <property type="entry name" value="WD40_PAC1"/>
</dbReference>
<feature type="repeat" description="WD" evidence="7">
    <location>
        <begin position="299"/>
        <end position="341"/>
    </location>
</feature>
<dbReference type="FunFam" id="2.130.10.10:FF:000706">
    <property type="entry name" value="Ribosome biogenesis protein YTM1"/>
    <property type="match status" value="1"/>
</dbReference>
<dbReference type="GO" id="GO:0051276">
    <property type="term" value="P:chromosome organization"/>
    <property type="evidence" value="ECO:0007669"/>
    <property type="project" value="EnsemblFungi"/>
</dbReference>
<evidence type="ECO:0000259" key="8">
    <source>
        <dbReference type="Pfam" id="PF08154"/>
    </source>
</evidence>
<proteinExistence type="inferred from homology"/>
<dbReference type="HAMAP" id="MF_03029">
    <property type="entry name" value="WDR12"/>
    <property type="match status" value="1"/>
</dbReference>
<evidence type="ECO:0000256" key="3">
    <source>
        <dbReference type="ARBA" id="ARBA00022574"/>
    </source>
</evidence>
<accession>A0A1E4TU47</accession>
<dbReference type="Gene3D" id="2.130.10.10">
    <property type="entry name" value="YVTN repeat-like/Quinoprotein amine dehydrogenase"/>
    <property type="match status" value="1"/>
</dbReference>
<dbReference type="EMBL" id="KV454014">
    <property type="protein sequence ID" value="ODV95244.1"/>
    <property type="molecule type" value="Genomic_DNA"/>
</dbReference>
<evidence type="ECO:0000256" key="1">
    <source>
        <dbReference type="ARBA" id="ARBA00022517"/>
    </source>
</evidence>
<comment type="subunit">
    <text evidence="6">Component of the NOP7 complex, composed of ERB1, NOP7 and YTM1. Within the NOP7 complex ERB1 appears to interact directly with NOP7 and YTM1. The NOP7 complex also associates with the 66S pre-ribosome.</text>
</comment>
<dbReference type="AlphaFoldDB" id="A0A1E4TU47"/>
<organism evidence="9 10">
    <name type="scientific">Pachysolen tannophilus NRRL Y-2460</name>
    <dbReference type="NCBI Taxonomy" id="669874"/>
    <lineage>
        <taxon>Eukaryota</taxon>
        <taxon>Fungi</taxon>
        <taxon>Dikarya</taxon>
        <taxon>Ascomycota</taxon>
        <taxon>Saccharomycotina</taxon>
        <taxon>Pichiomycetes</taxon>
        <taxon>Pachysolenaceae</taxon>
        <taxon>Pachysolen</taxon>
    </lineage>
</organism>
<dbReference type="PROSITE" id="PS50294">
    <property type="entry name" value="WD_REPEATS_REGION"/>
    <property type="match status" value="4"/>
</dbReference>
<dbReference type="CDD" id="cd00200">
    <property type="entry name" value="WD40"/>
    <property type="match status" value="1"/>
</dbReference>
<keyword evidence="10" id="KW-1185">Reference proteome</keyword>
<feature type="repeat" description="WD" evidence="7">
    <location>
        <begin position="153"/>
        <end position="184"/>
    </location>
</feature>
<keyword evidence="2 6" id="KW-0698">rRNA processing</keyword>
<dbReference type="GO" id="GO:0110136">
    <property type="term" value="P:protein-RNA complex remodeling"/>
    <property type="evidence" value="ECO:0007669"/>
    <property type="project" value="EnsemblFungi"/>
</dbReference>
<reference evidence="10" key="1">
    <citation type="submission" date="2016-05" db="EMBL/GenBank/DDBJ databases">
        <title>Comparative genomics of biotechnologically important yeasts.</title>
        <authorList>
            <consortium name="DOE Joint Genome Institute"/>
            <person name="Riley R."/>
            <person name="Haridas S."/>
            <person name="Wolfe K.H."/>
            <person name="Lopes M.R."/>
            <person name="Hittinger C.T."/>
            <person name="Goker M."/>
            <person name="Salamov A."/>
            <person name="Wisecaver J."/>
            <person name="Long T.M."/>
            <person name="Aerts A.L."/>
            <person name="Barry K."/>
            <person name="Choi C."/>
            <person name="Clum A."/>
            <person name="Coughlan A.Y."/>
            <person name="Deshpande S."/>
            <person name="Douglass A.P."/>
            <person name="Hanson S.J."/>
            <person name="Klenk H.-P."/>
            <person name="Labutti K."/>
            <person name="Lapidus A."/>
            <person name="Lindquist E."/>
            <person name="Lipzen A."/>
            <person name="Meier-Kolthoff J.P."/>
            <person name="Ohm R.A."/>
            <person name="Otillar R.P."/>
            <person name="Pangilinan J."/>
            <person name="Peng Y."/>
            <person name="Rokas A."/>
            <person name="Rosa C.A."/>
            <person name="Scheuner C."/>
            <person name="Sibirny A.A."/>
            <person name="Slot J.C."/>
            <person name="Stielow J.B."/>
            <person name="Sun H."/>
            <person name="Kurtzman C.P."/>
            <person name="Blackwell M."/>
            <person name="Grigoriev I.V."/>
            <person name="Jeffries T.W."/>
        </authorList>
    </citation>
    <scope>NUCLEOTIDE SEQUENCE [LARGE SCALE GENOMIC DNA]</scope>
    <source>
        <strain evidence="10">NRRL Y-2460</strain>
    </source>
</reference>
<feature type="repeat" description="WD" evidence="7">
    <location>
        <begin position="386"/>
        <end position="428"/>
    </location>
</feature>
<dbReference type="InterPro" id="IPR036322">
    <property type="entry name" value="WD40_repeat_dom_sf"/>
</dbReference>
<dbReference type="GO" id="GO:0005654">
    <property type="term" value="C:nucleoplasm"/>
    <property type="evidence" value="ECO:0007669"/>
    <property type="project" value="UniProtKB-SubCell"/>
</dbReference>
<keyword evidence="1 6" id="KW-0690">Ribosome biogenesis</keyword>
<dbReference type="SMART" id="SM00320">
    <property type="entry name" value="WD40"/>
    <property type="match status" value="7"/>
</dbReference>
<dbReference type="GO" id="GO:0000463">
    <property type="term" value="P:maturation of LSU-rRNA from tricistronic rRNA transcript (SSU-rRNA, 5.8S rRNA, LSU-rRNA)"/>
    <property type="evidence" value="ECO:0007669"/>
    <property type="project" value="UniProtKB-UniRule"/>
</dbReference>
<dbReference type="Pfam" id="PF08154">
    <property type="entry name" value="NLE"/>
    <property type="match status" value="1"/>
</dbReference>
<dbReference type="OrthoDB" id="10251381at2759"/>
<evidence type="ECO:0000256" key="5">
    <source>
        <dbReference type="ARBA" id="ARBA00023242"/>
    </source>
</evidence>
<name>A0A1E4TU47_PACTA</name>
<dbReference type="GO" id="GO:0043021">
    <property type="term" value="F:ribonucleoprotein complex binding"/>
    <property type="evidence" value="ECO:0007669"/>
    <property type="project" value="UniProtKB-UniRule"/>
</dbReference>
<comment type="similarity">
    <text evidence="6">Belongs to the WD repeat WDR12/YTM1 family.</text>
</comment>
<keyword evidence="4" id="KW-0677">Repeat</keyword>
<keyword evidence="3 7" id="KW-0853">WD repeat</keyword>
<comment type="function">
    <text evidence="6">Component of the NOP7 complex, which is required for maturation of the 25S and 5.8S ribosomal RNAs and formation of the 60S ribosome.</text>
</comment>
<gene>
    <name evidence="6" type="primary">YTM1</name>
    <name evidence="9" type="ORF">PACTADRAFT_49993</name>
</gene>
<dbReference type="PANTHER" id="PTHR19855">
    <property type="entry name" value="WD40 REPEAT PROTEIN 12, 37"/>
    <property type="match status" value="1"/>
</dbReference>
<dbReference type="GO" id="GO:0030687">
    <property type="term" value="C:preribosome, large subunit precursor"/>
    <property type="evidence" value="ECO:0007669"/>
    <property type="project" value="UniProtKB-UniRule"/>
</dbReference>
<dbReference type="PROSITE" id="PS50082">
    <property type="entry name" value="WD_REPEATS_2"/>
    <property type="match status" value="4"/>
</dbReference>
<dbReference type="PRINTS" id="PR00320">
    <property type="entry name" value="GPROTEINBRPT"/>
</dbReference>
<feature type="repeat" description="WD" evidence="7">
    <location>
        <begin position="224"/>
        <end position="265"/>
    </location>
</feature>
<evidence type="ECO:0000256" key="6">
    <source>
        <dbReference type="HAMAP-Rule" id="MF_03029"/>
    </source>
</evidence>
<dbReference type="PANTHER" id="PTHR19855:SF11">
    <property type="entry name" value="RIBOSOME BIOGENESIS PROTEIN WDR12"/>
    <property type="match status" value="1"/>
</dbReference>
<feature type="domain" description="NLE" evidence="8">
    <location>
        <begin position="11"/>
        <end position="76"/>
    </location>
</feature>
<keyword evidence="5 6" id="KW-0539">Nucleus</keyword>
<dbReference type="InterPro" id="IPR015943">
    <property type="entry name" value="WD40/YVTN_repeat-like_dom_sf"/>
</dbReference>
<protein>
    <recommendedName>
        <fullName evidence="6">Ribosome biogenesis protein YTM1</fullName>
    </recommendedName>
</protein>
<dbReference type="SUPFAM" id="SSF50978">
    <property type="entry name" value="WD40 repeat-like"/>
    <property type="match status" value="1"/>
</dbReference>
<dbReference type="STRING" id="669874.A0A1E4TU47"/>
<evidence type="ECO:0000256" key="7">
    <source>
        <dbReference type="PROSITE-ProRule" id="PRU00221"/>
    </source>
</evidence>
<dbReference type="InterPro" id="IPR012972">
    <property type="entry name" value="NLE"/>
</dbReference>
<evidence type="ECO:0000256" key="2">
    <source>
        <dbReference type="ARBA" id="ARBA00022552"/>
    </source>
</evidence>
<dbReference type="InterPro" id="IPR001680">
    <property type="entry name" value="WD40_rpt"/>
</dbReference>
<comment type="subcellular location">
    <subcellularLocation>
        <location evidence="6">Nucleus</location>
        <location evidence="6">Nucleolus</location>
    </subcellularLocation>
    <subcellularLocation>
        <location evidence="6">Nucleus</location>
        <location evidence="6">Nucleoplasm</location>
    </subcellularLocation>
</comment>
<evidence type="ECO:0000313" key="9">
    <source>
        <dbReference type="EMBL" id="ODV95244.1"/>
    </source>
</evidence>
<dbReference type="Pfam" id="PF00400">
    <property type="entry name" value="WD40"/>
    <property type="match status" value="5"/>
</dbReference>
<evidence type="ECO:0000313" key="10">
    <source>
        <dbReference type="Proteomes" id="UP000094236"/>
    </source>
</evidence>
<dbReference type="InterPro" id="IPR028599">
    <property type="entry name" value="WDR12/Ytm1"/>
</dbReference>
<dbReference type="Proteomes" id="UP000094236">
    <property type="component" value="Unassembled WGS sequence"/>
</dbReference>
<sequence length="475" mass="53132">MSEKSLDKSQIKIRFFTRDEDETLRVSENPLFVPVSLKRFGLSEVVNHLLGNDLKQIPFDFLIEGDLLKSSIEEYLTVKGLSSETFLSLEYTRSVLPPSFLGSFSNEDWVSSIDLLPTMETVNKISSAAKIVSGSYDGIVRLYNLSGHVEKQFVGHSGQIKAVKFISPTRILSAGNDRQIRLWKSKLSGNTHNHLQKENLNLELELEEEEDEENIEDGTTLAILEGHKAPVVSLDVNSKTNRILSASYDKAIGVWSTRHKEMTLVEAIQSNNLSTQSRKRQKLALKDSSIPRKSPLSFLEGHSSPVEGVIFNPNDSTVGYSCSQDHTIKTWDLVTSRCVDTRTTSYSLLSITCLSKLNLILCGSSARHITQHDPRINSNVSSNHQLVGHSNFVVSLDPSPNNDYMFSSASHDGTVKVWDVRANKAMYTIFRENDNIKETKRKNKVFAVRWDNEIGIVSGGDDKKIQINKGSDIAK</sequence>